<evidence type="ECO:0000256" key="3">
    <source>
        <dbReference type="ARBA" id="ARBA00022801"/>
    </source>
</evidence>
<dbReference type="EMBL" id="SJJZ01000004">
    <property type="protein sequence ID" value="TCC03827.1"/>
    <property type="molecule type" value="Genomic_DNA"/>
</dbReference>
<feature type="active site" description="Charge relay system" evidence="5 6">
    <location>
        <position position="213"/>
    </location>
</feature>
<proteinExistence type="inferred from homology"/>
<dbReference type="InterPro" id="IPR013783">
    <property type="entry name" value="Ig-like_fold"/>
</dbReference>
<name>A0A4R0H089_9ACTN</name>
<dbReference type="Pfam" id="PF00082">
    <property type="entry name" value="Peptidase_S8"/>
    <property type="match status" value="1"/>
</dbReference>
<evidence type="ECO:0000259" key="9">
    <source>
        <dbReference type="Pfam" id="PF00082"/>
    </source>
</evidence>
<dbReference type="InterPro" id="IPR022398">
    <property type="entry name" value="Peptidase_S8_His-AS"/>
</dbReference>
<gene>
    <name evidence="10" type="ORF">E0H45_32460</name>
</gene>
<evidence type="ECO:0000256" key="5">
    <source>
        <dbReference type="PIRSR" id="PIRSR615500-1"/>
    </source>
</evidence>
<dbReference type="InterPro" id="IPR036852">
    <property type="entry name" value="Peptidase_S8/S53_dom_sf"/>
</dbReference>
<dbReference type="InterPro" id="IPR023827">
    <property type="entry name" value="Peptidase_S8_Asp-AS"/>
</dbReference>
<dbReference type="PROSITE" id="PS00137">
    <property type="entry name" value="SUBTILASE_HIS"/>
    <property type="match status" value="1"/>
</dbReference>
<dbReference type="InterPro" id="IPR000209">
    <property type="entry name" value="Peptidase_S8/S53_dom"/>
</dbReference>
<dbReference type="PROSITE" id="PS51892">
    <property type="entry name" value="SUBTILASE"/>
    <property type="match status" value="1"/>
</dbReference>
<feature type="signal peptide" evidence="8">
    <location>
        <begin position="1"/>
        <end position="31"/>
    </location>
</feature>
<feature type="chain" id="PRO_5020709670" description="Peptidase S8/S53 domain-containing protein" evidence="8">
    <location>
        <begin position="32"/>
        <end position="1095"/>
    </location>
</feature>
<keyword evidence="4 6" id="KW-0720">Serine protease</keyword>
<evidence type="ECO:0000256" key="1">
    <source>
        <dbReference type="ARBA" id="ARBA00011073"/>
    </source>
</evidence>
<comment type="similarity">
    <text evidence="1 6 7">Belongs to the peptidase S8 family.</text>
</comment>
<dbReference type="Proteomes" id="UP000292346">
    <property type="component" value="Unassembled WGS sequence"/>
</dbReference>
<dbReference type="GO" id="GO:0005975">
    <property type="term" value="P:carbohydrate metabolic process"/>
    <property type="evidence" value="ECO:0007669"/>
    <property type="project" value="UniProtKB-ARBA"/>
</dbReference>
<evidence type="ECO:0000256" key="8">
    <source>
        <dbReference type="SAM" id="SignalP"/>
    </source>
</evidence>
<dbReference type="Gene3D" id="3.40.50.200">
    <property type="entry name" value="Peptidase S8/S53 domain"/>
    <property type="match status" value="1"/>
</dbReference>
<feature type="active site" description="Charge relay system" evidence="5 6">
    <location>
        <position position="244"/>
    </location>
</feature>
<protein>
    <recommendedName>
        <fullName evidence="9">Peptidase S8/S53 domain-containing protein</fullName>
    </recommendedName>
</protein>
<dbReference type="InterPro" id="IPR050131">
    <property type="entry name" value="Peptidase_S8_subtilisin-like"/>
</dbReference>
<accession>A0A4R0H089</accession>
<evidence type="ECO:0000256" key="7">
    <source>
        <dbReference type="RuleBase" id="RU003355"/>
    </source>
</evidence>
<dbReference type="PRINTS" id="PR00723">
    <property type="entry name" value="SUBTILISIN"/>
</dbReference>
<evidence type="ECO:0000313" key="11">
    <source>
        <dbReference type="Proteomes" id="UP000292346"/>
    </source>
</evidence>
<feature type="domain" description="Peptidase S8/S53" evidence="9">
    <location>
        <begin position="204"/>
        <end position="468"/>
    </location>
</feature>
<keyword evidence="8" id="KW-0732">Signal</keyword>
<dbReference type="GO" id="GO:0006508">
    <property type="term" value="P:proteolysis"/>
    <property type="evidence" value="ECO:0007669"/>
    <property type="project" value="UniProtKB-KW"/>
</dbReference>
<evidence type="ECO:0000256" key="6">
    <source>
        <dbReference type="PROSITE-ProRule" id="PRU01240"/>
    </source>
</evidence>
<evidence type="ECO:0000256" key="2">
    <source>
        <dbReference type="ARBA" id="ARBA00022670"/>
    </source>
</evidence>
<keyword evidence="3 6" id="KW-0378">Hydrolase</keyword>
<dbReference type="CDD" id="cd07487">
    <property type="entry name" value="Peptidases_S8_1"/>
    <property type="match status" value="1"/>
</dbReference>
<evidence type="ECO:0000256" key="4">
    <source>
        <dbReference type="ARBA" id="ARBA00022825"/>
    </source>
</evidence>
<dbReference type="GO" id="GO:0004252">
    <property type="term" value="F:serine-type endopeptidase activity"/>
    <property type="evidence" value="ECO:0007669"/>
    <property type="project" value="UniProtKB-UniRule"/>
</dbReference>
<dbReference type="InterPro" id="IPR023828">
    <property type="entry name" value="Peptidase_S8_Ser-AS"/>
</dbReference>
<reference evidence="10 11" key="1">
    <citation type="submission" date="2019-02" db="EMBL/GenBank/DDBJ databases">
        <title>Kribbella capetownensis sp. nov. and Kribbella speibonae sp. nov., isolated from soil.</title>
        <authorList>
            <person name="Curtis S.M."/>
            <person name="Norton I."/>
            <person name="Everest G.J."/>
            <person name="Meyers P.R."/>
        </authorList>
    </citation>
    <scope>NUCLEOTIDE SEQUENCE [LARGE SCALE GENOMIC DNA]</scope>
    <source>
        <strain evidence="10 11">KCTC 29219</strain>
    </source>
</reference>
<dbReference type="PROSITE" id="PS00138">
    <property type="entry name" value="SUBTILASE_SER"/>
    <property type="match status" value="1"/>
</dbReference>
<comment type="caution">
    <text evidence="10">The sequence shown here is derived from an EMBL/GenBank/DDBJ whole genome shotgun (WGS) entry which is preliminary data.</text>
</comment>
<dbReference type="InterPro" id="IPR015500">
    <property type="entry name" value="Peptidase_S8_subtilisin-rel"/>
</dbReference>
<dbReference type="PANTHER" id="PTHR43806">
    <property type="entry name" value="PEPTIDASE S8"/>
    <property type="match status" value="1"/>
</dbReference>
<feature type="active site" description="Charge relay system" evidence="5 6">
    <location>
        <position position="421"/>
    </location>
</feature>
<keyword evidence="2 6" id="KW-0645">Protease</keyword>
<dbReference type="PANTHER" id="PTHR43806:SF65">
    <property type="entry name" value="SERINE PROTEASE APRX"/>
    <property type="match status" value="1"/>
</dbReference>
<organism evidence="10 11">
    <name type="scientific">Kribbella soli</name>
    <dbReference type="NCBI Taxonomy" id="1124743"/>
    <lineage>
        <taxon>Bacteria</taxon>
        <taxon>Bacillati</taxon>
        <taxon>Actinomycetota</taxon>
        <taxon>Actinomycetes</taxon>
        <taxon>Propionibacteriales</taxon>
        <taxon>Kribbellaceae</taxon>
        <taxon>Kribbella</taxon>
    </lineage>
</organism>
<dbReference type="PROSITE" id="PS00136">
    <property type="entry name" value="SUBTILASE_ASP"/>
    <property type="match status" value="1"/>
</dbReference>
<dbReference type="SUPFAM" id="SSF52743">
    <property type="entry name" value="Subtilisin-like"/>
    <property type="match status" value="1"/>
</dbReference>
<dbReference type="OrthoDB" id="5167143at2"/>
<dbReference type="AlphaFoldDB" id="A0A4R0H089"/>
<sequence>MVSTPRSRRLGVAAVALIAAFGLAAPGQAIAGPQTPTDRPASVKGKDQSVTLITGDRVTLRGGDPARATIRPGNGRTDVAFSSYRVKDHLYVVPSDVSARLAGGKLDSRLFDVTALIKDGYDETLPLIVTYSGKAQKRAAIPGATVSRQLPVINGAALKVTKDSKVLDGAGIDKIWLDGKRKVTLDQSVPQIGAPTAWQAGYTGKGIPVAVLDTGIDKSHPDLATQVVGGKNFTDAPDGDHFGHGTHVASTIAGTAAASSGKYKGVAPDARLYDGKVCDDFGSCPDSAILAGMEWAATEVKAKVVNLSLGGTDTPGIDPLEEAVNRLTAQTGTLFVIAAGNEGPGEQTIGSPGSADAALTVGAVDKQNQLADFSSRGPRVGDGAVKPDISAPGVSIVAAKAKDSIIGEPVGDDYLRLDGTSMATPHVVGSVAILAQEHPNWKAAELKGALMGSAKPAADQTAFEQGAGRVDVAKGIKQTVIAEPGNVSFGTAVWPHDDDAPVSKTVTYRNLGDQPVTLNLAASLNGPDGSPAPADALKLSATTVTVPAGGTATVQATSNTKHDGPDGMYSGRLTATAGDVSVTSAIGVDKEKESYNLTLKAIGADGKPAPFDGALSALDRNLFQFLGDGTDTLKVRLLKGEYLVQSSQYVELPNGDLASYGLLQPSVKLTEDTTVVFDARTTKPVKVTVPQAGAEAALADVGFDRTSPDGQYGLSYSKLSFGFGAMYSAQVGSSVLPPEQLTSHVSSQWAKPDADGSFNNSPYIVGQLDTFPGVFPTGFVRAVKAKEQATLQQSVNATSDREHERVVFGNGPGMNGGWAVGLMYGKAPLTTTAYVDGKPATWQTEVDEIIPSTDPEDPFPQTISRLISPYKEYRAGKSYGERFNAAAFTIAPDAAIRVENNLLLSAYGLGDADGNGGFIATDSESSKLIQDGKVVAESPFFGYVEASDLPAAKTTYTLESTQAQSKSPFATRTDLRWTFSSAATSEETRLPLLGIRYQPTVDVHNVAERKPVTVLPVVVAPQAGQELPVIRKLKVQVSGDDGKTWKNAAVAPIGHGRYKAIFQTPAGKSVSLRSHLVDGAGNVTDLTVIGSYAMR</sequence>
<dbReference type="Gene3D" id="2.60.40.10">
    <property type="entry name" value="Immunoglobulins"/>
    <property type="match status" value="1"/>
</dbReference>
<evidence type="ECO:0000313" key="10">
    <source>
        <dbReference type="EMBL" id="TCC03827.1"/>
    </source>
</evidence>
<keyword evidence="11" id="KW-1185">Reference proteome</keyword>